<evidence type="ECO:0000313" key="2">
    <source>
        <dbReference type="EMBL" id="KAL0368951.1"/>
    </source>
</evidence>
<dbReference type="AlphaFoldDB" id="A0AAW2QN21"/>
<reference evidence="2" key="2">
    <citation type="journal article" date="2024" name="Plant">
        <title>Genomic evolution and insights into agronomic trait innovations of Sesamum species.</title>
        <authorList>
            <person name="Miao H."/>
            <person name="Wang L."/>
            <person name="Qu L."/>
            <person name="Liu H."/>
            <person name="Sun Y."/>
            <person name="Le M."/>
            <person name="Wang Q."/>
            <person name="Wei S."/>
            <person name="Zheng Y."/>
            <person name="Lin W."/>
            <person name="Duan Y."/>
            <person name="Cao H."/>
            <person name="Xiong S."/>
            <person name="Wang X."/>
            <person name="Wei L."/>
            <person name="Li C."/>
            <person name="Ma Q."/>
            <person name="Ju M."/>
            <person name="Zhao R."/>
            <person name="Li G."/>
            <person name="Mu C."/>
            <person name="Tian Q."/>
            <person name="Mei H."/>
            <person name="Zhang T."/>
            <person name="Gao T."/>
            <person name="Zhang H."/>
        </authorList>
    </citation>
    <scope>NUCLEOTIDE SEQUENCE</scope>
    <source>
        <strain evidence="2">KEN8</strain>
    </source>
</reference>
<name>A0AAW2QN21_9LAMI</name>
<organism evidence="2">
    <name type="scientific">Sesamum calycinum</name>
    <dbReference type="NCBI Taxonomy" id="2727403"/>
    <lineage>
        <taxon>Eukaryota</taxon>
        <taxon>Viridiplantae</taxon>
        <taxon>Streptophyta</taxon>
        <taxon>Embryophyta</taxon>
        <taxon>Tracheophyta</taxon>
        <taxon>Spermatophyta</taxon>
        <taxon>Magnoliopsida</taxon>
        <taxon>eudicotyledons</taxon>
        <taxon>Gunneridae</taxon>
        <taxon>Pentapetalae</taxon>
        <taxon>asterids</taxon>
        <taxon>lamiids</taxon>
        <taxon>Lamiales</taxon>
        <taxon>Pedaliaceae</taxon>
        <taxon>Sesamum</taxon>
    </lineage>
</organism>
<feature type="region of interest" description="Disordered" evidence="1">
    <location>
        <begin position="113"/>
        <end position="135"/>
    </location>
</feature>
<evidence type="ECO:0000256" key="1">
    <source>
        <dbReference type="SAM" id="MobiDB-lite"/>
    </source>
</evidence>
<gene>
    <name evidence="2" type="ORF">Scaly_1114000</name>
</gene>
<accession>A0AAW2QN21</accession>
<proteinExistence type="predicted"/>
<sequence length="206" mass="22485">MALEALNSPTAPPPSFKFDAATYFEPWTKGKRTKRPRSLDRLHDDAHSEEEYLALCLVMLARGGAPPFTLSHRSPNHGFRCRRRRLISLSWCISVPFVTRRLDPTKLWEATRPATASSAPVMTTPHQHPPPPSPHPPSLLVAAVAVGGPTSVLSATNASPRGRPWGATSDAITKAARRAAKAQEQGAAWRPRRRAWAPLLPTGIST</sequence>
<reference evidence="2" key="1">
    <citation type="submission" date="2020-06" db="EMBL/GenBank/DDBJ databases">
        <authorList>
            <person name="Li T."/>
            <person name="Hu X."/>
            <person name="Zhang T."/>
            <person name="Song X."/>
            <person name="Zhang H."/>
            <person name="Dai N."/>
            <person name="Sheng W."/>
            <person name="Hou X."/>
            <person name="Wei L."/>
        </authorList>
    </citation>
    <scope>NUCLEOTIDE SEQUENCE</scope>
    <source>
        <strain evidence="2">KEN8</strain>
        <tissue evidence="2">Leaf</tissue>
    </source>
</reference>
<protein>
    <submittedName>
        <fullName evidence="2">Zinc finger protein ZAT10</fullName>
    </submittedName>
</protein>
<comment type="caution">
    <text evidence="2">The sequence shown here is derived from an EMBL/GenBank/DDBJ whole genome shotgun (WGS) entry which is preliminary data.</text>
</comment>
<dbReference type="EMBL" id="JACGWM010000006">
    <property type="protein sequence ID" value="KAL0368951.1"/>
    <property type="molecule type" value="Genomic_DNA"/>
</dbReference>